<dbReference type="Proteomes" id="UP000887565">
    <property type="component" value="Unplaced"/>
</dbReference>
<dbReference type="InterPro" id="IPR026728">
    <property type="entry name" value="BLTP3A/B"/>
</dbReference>
<dbReference type="OMA" id="YTQFPKF"/>
<dbReference type="AlphaFoldDB" id="A0A915K4N8"/>
<dbReference type="WBParaSite" id="nRc.2.0.1.t33681-RA">
    <property type="protein sequence ID" value="nRc.2.0.1.t33681-RA"/>
    <property type="gene ID" value="nRc.2.0.1.g33681"/>
</dbReference>
<evidence type="ECO:0000313" key="2">
    <source>
        <dbReference type="WBParaSite" id="nRc.2.0.1.t33681-RA"/>
    </source>
</evidence>
<proteinExistence type="predicted"/>
<keyword evidence="1" id="KW-1185">Reference proteome</keyword>
<dbReference type="PANTHER" id="PTHR22774">
    <property type="entry name" value="CHOREIN N-TERMINAL DOMAIN-CONTAINING PROTEIN"/>
    <property type="match status" value="1"/>
</dbReference>
<dbReference type="PANTHER" id="PTHR22774:SF11">
    <property type="entry name" value="CHOREIN N-TERMINAL DOMAIN-CONTAINING PROTEIN"/>
    <property type="match status" value="1"/>
</dbReference>
<reference evidence="2" key="1">
    <citation type="submission" date="2022-11" db="UniProtKB">
        <authorList>
            <consortium name="WormBaseParasite"/>
        </authorList>
    </citation>
    <scope>IDENTIFICATION</scope>
</reference>
<sequence length="865" mass="98190">MPRSLYAAKIKYAKNLNPDNISVDVLKGKGSLHNVELNEVLLTEILELPAWLSIEFAICNTVALKVPWTSLKTLPIVLFIDEVSFFNTTLQVLGAADILVIFSNMDYTGYGFVNKVLEGMTLNINSLEVKFSSAHFVGSLIVSKIFSFVIYLPISAGYLNQLQIASCTPHWKASTTDLHQTRLKDVSTNEILIFKMLSWQLLRVEASALIDSSSTNNDISAPLRFITSQGRAQITVKKSSLNGAVSAGRIQLILNDLLWVATLSQVRSAISFYHYILTLIQEATNLHKNGPDMSAGKTPVHINDETKFVPAYASLTQPKVHAKSPLFEKFDIVQSSYHFYADCIDLHICDETNTYPDSWNFRSGALQVTLTRLVCDFYPYHLIAGDRKHWVYYNESKGAVWIKKLLLHYFEKFTNEERFYTESMETANIWSNMRSLCCLVRLYDLKVYCVSESSSTDTHNGAKAQLFLGADKDILQLPGEPPPLITLEFNCYYFQSVHGSFPVPPYSTHIEINPIILFVDLRSIRWMSFIYLNLCKTLNLDTGSVEFVPHSDVRIEAVMPRIIFSNQSNSSKKPLVDQDRLIFSTSSCTLTNIEINIADRSRSKNLVDYLKNLRDFDLFKKLFVVKSNSTLKFHQIPQKSDALRLFTGFDYSTNFFVDSSMSSNQMLDVLRKSALNDVWITEMNPIWIDFAGNTVSTSKKNLPFLCDTSLNVWSFMGNKLNENIENADFYLFAKPTSPLKIALTKNQYGFLMRLIDQVNAFTTLLNEDSKCFYQAMQPKSLIMACLCQNLEINLIMLASNGEIPRRYETNQTNSTEIGKDLNVYVSGIPLSYLFKSSKLLKSLWSRELLLPGWFRAETGGNWLGH</sequence>
<dbReference type="Pfam" id="PF24917">
    <property type="entry name" value="BLTP3A_B"/>
    <property type="match status" value="2"/>
</dbReference>
<evidence type="ECO:0000313" key="1">
    <source>
        <dbReference type="Proteomes" id="UP000887565"/>
    </source>
</evidence>
<name>A0A915K4N8_ROMCU</name>
<organism evidence="1 2">
    <name type="scientific">Romanomermis culicivorax</name>
    <name type="common">Nematode worm</name>
    <dbReference type="NCBI Taxonomy" id="13658"/>
    <lineage>
        <taxon>Eukaryota</taxon>
        <taxon>Metazoa</taxon>
        <taxon>Ecdysozoa</taxon>
        <taxon>Nematoda</taxon>
        <taxon>Enoplea</taxon>
        <taxon>Dorylaimia</taxon>
        <taxon>Mermithida</taxon>
        <taxon>Mermithoidea</taxon>
        <taxon>Mermithidae</taxon>
        <taxon>Romanomermis</taxon>
    </lineage>
</organism>
<accession>A0A915K4N8</accession>
<protein>
    <submittedName>
        <fullName evidence="2">Chorein N-terminal domain-containing protein</fullName>
    </submittedName>
</protein>